<name>A0A835JUN0_9ROSI</name>
<gene>
    <name evidence="1" type="ORF">SADUNF_Sadunf08G0009600</name>
</gene>
<protein>
    <submittedName>
        <fullName evidence="1">Uncharacterized protein</fullName>
    </submittedName>
</protein>
<dbReference type="AlphaFoldDB" id="A0A835JUN0"/>
<sequence>MSGSSIIVNTALWVWNPYLVSFSSSTPTELRSFPVGLILTAGITPMSFSSTDGSCSSCTTIATGILQTCVSVVIHAGLLVLT</sequence>
<organism evidence="1 2">
    <name type="scientific">Salix dunnii</name>
    <dbReference type="NCBI Taxonomy" id="1413687"/>
    <lineage>
        <taxon>Eukaryota</taxon>
        <taxon>Viridiplantae</taxon>
        <taxon>Streptophyta</taxon>
        <taxon>Embryophyta</taxon>
        <taxon>Tracheophyta</taxon>
        <taxon>Spermatophyta</taxon>
        <taxon>Magnoliopsida</taxon>
        <taxon>eudicotyledons</taxon>
        <taxon>Gunneridae</taxon>
        <taxon>Pentapetalae</taxon>
        <taxon>rosids</taxon>
        <taxon>fabids</taxon>
        <taxon>Malpighiales</taxon>
        <taxon>Salicaceae</taxon>
        <taxon>Saliceae</taxon>
        <taxon>Salix</taxon>
    </lineage>
</organism>
<dbReference type="Proteomes" id="UP000657918">
    <property type="component" value="Chromosome 8"/>
</dbReference>
<proteinExistence type="predicted"/>
<accession>A0A835JUN0</accession>
<comment type="caution">
    <text evidence="1">The sequence shown here is derived from an EMBL/GenBank/DDBJ whole genome shotgun (WGS) entry which is preliminary data.</text>
</comment>
<reference evidence="1 2" key="1">
    <citation type="submission" date="2020-10" db="EMBL/GenBank/DDBJ databases">
        <title>Plant Genome Project.</title>
        <authorList>
            <person name="Zhang R.-G."/>
        </authorList>
    </citation>
    <scope>NUCLEOTIDE SEQUENCE [LARGE SCALE GENOMIC DNA]</scope>
    <source>
        <strain evidence="1">FAFU-HL-1</strain>
        <tissue evidence="1">Leaf</tissue>
    </source>
</reference>
<keyword evidence="2" id="KW-1185">Reference proteome</keyword>
<dbReference type="EMBL" id="JADGMS010000008">
    <property type="protein sequence ID" value="KAF9676512.1"/>
    <property type="molecule type" value="Genomic_DNA"/>
</dbReference>
<evidence type="ECO:0000313" key="1">
    <source>
        <dbReference type="EMBL" id="KAF9676512.1"/>
    </source>
</evidence>
<evidence type="ECO:0000313" key="2">
    <source>
        <dbReference type="Proteomes" id="UP000657918"/>
    </source>
</evidence>